<evidence type="ECO:0000313" key="10">
    <source>
        <dbReference type="EMBL" id="RUO22779.1"/>
    </source>
</evidence>
<keyword evidence="12" id="KW-1185">Reference proteome</keyword>
<dbReference type="Gene3D" id="2.10.109.10">
    <property type="entry name" value="Umud Fragment, subunit A"/>
    <property type="match status" value="1"/>
</dbReference>
<dbReference type="OrthoDB" id="9787787at2"/>
<evidence type="ECO:0000256" key="6">
    <source>
        <dbReference type="ARBA" id="ARBA00023236"/>
    </source>
</evidence>
<sequence>MSVEIICRAGVYPKLQIPYLLEAVQAGFPSPAQDYVEQQLDLNELCIKHPAATYFVRATGDSMVGVGIHDNDILVVDRSLAPKAGDIIIAGWNGELTVKTLQLKPFPALVSHNNNYPPIVIPDSVELDVFGVVSYVIHGLR</sequence>
<dbReference type="SUPFAM" id="SSF51306">
    <property type="entry name" value="LexA/Signal peptidase"/>
    <property type="match status" value="1"/>
</dbReference>
<dbReference type="PANTHER" id="PTHR33516:SF2">
    <property type="entry name" value="LEXA REPRESSOR-RELATED"/>
    <property type="match status" value="1"/>
</dbReference>
<dbReference type="RefSeq" id="WP_111569844.1">
    <property type="nucleotide sequence ID" value="NZ_PIPK01000010.1"/>
</dbReference>
<comment type="similarity">
    <text evidence="1 7">Belongs to the peptidase S24 family.</text>
</comment>
<evidence type="ECO:0000256" key="4">
    <source>
        <dbReference type="ARBA" id="ARBA00022813"/>
    </source>
</evidence>
<dbReference type="EMBL" id="QLMD01000010">
    <property type="protein sequence ID" value="RAJ95327.1"/>
    <property type="molecule type" value="Genomic_DNA"/>
</dbReference>
<evidence type="ECO:0000313" key="12">
    <source>
        <dbReference type="Proteomes" id="UP000287865"/>
    </source>
</evidence>
<evidence type="ECO:0000259" key="8">
    <source>
        <dbReference type="Pfam" id="PF00717"/>
    </source>
</evidence>
<evidence type="ECO:0000256" key="5">
    <source>
        <dbReference type="ARBA" id="ARBA00023204"/>
    </source>
</evidence>
<evidence type="ECO:0000256" key="2">
    <source>
        <dbReference type="ARBA" id="ARBA00022763"/>
    </source>
</evidence>
<dbReference type="InterPro" id="IPR006197">
    <property type="entry name" value="Peptidase_S24_LexA"/>
</dbReference>
<protein>
    <submittedName>
        <fullName evidence="9">SOS response UmuD protein</fullName>
    </submittedName>
    <submittedName>
        <fullName evidence="10">UV protection and mutation protein</fullName>
    </submittedName>
</protein>
<dbReference type="PRINTS" id="PR00726">
    <property type="entry name" value="LEXASERPTASE"/>
</dbReference>
<dbReference type="GO" id="GO:0006281">
    <property type="term" value="P:DNA repair"/>
    <property type="evidence" value="ECO:0007669"/>
    <property type="project" value="UniProtKB-KW"/>
</dbReference>
<gene>
    <name evidence="9" type="ORF">B0I24_1109</name>
    <name evidence="10" type="ORF">CWE07_10990</name>
</gene>
<dbReference type="InterPro" id="IPR050077">
    <property type="entry name" value="LexA_repressor"/>
</dbReference>
<keyword evidence="5" id="KW-0234">DNA repair</keyword>
<evidence type="ECO:0000256" key="3">
    <source>
        <dbReference type="ARBA" id="ARBA00022801"/>
    </source>
</evidence>
<reference evidence="9 11" key="2">
    <citation type="submission" date="2018-06" db="EMBL/GenBank/DDBJ databases">
        <title>Genomic Encyclopedia of Type Strains, Phase III (KMG-III): the genomes of soil and plant-associated and newly described type strains.</title>
        <authorList>
            <person name="Whitman W."/>
        </authorList>
    </citation>
    <scope>NUCLEOTIDE SEQUENCE [LARGE SCALE GENOMIC DNA]</scope>
    <source>
        <strain evidence="9 11">CGMCC 1.15366</strain>
    </source>
</reference>
<organism evidence="9 11">
    <name type="scientific">Aliidiomarina maris</name>
    <dbReference type="NCBI Taxonomy" id="531312"/>
    <lineage>
        <taxon>Bacteria</taxon>
        <taxon>Pseudomonadati</taxon>
        <taxon>Pseudomonadota</taxon>
        <taxon>Gammaproteobacteria</taxon>
        <taxon>Alteromonadales</taxon>
        <taxon>Idiomarinaceae</taxon>
        <taxon>Aliidiomarina</taxon>
    </lineage>
</organism>
<name>A0A327WT88_9GAMM</name>
<dbReference type="InterPro" id="IPR039418">
    <property type="entry name" value="LexA-like"/>
</dbReference>
<dbReference type="AlphaFoldDB" id="A0A327WT88"/>
<dbReference type="Proteomes" id="UP000249203">
    <property type="component" value="Unassembled WGS sequence"/>
</dbReference>
<reference evidence="10 12" key="1">
    <citation type="journal article" date="2018" name="Front. Microbiol.">
        <title>Genome-Based Analysis Reveals the Taxonomy and Diversity of the Family Idiomarinaceae.</title>
        <authorList>
            <person name="Liu Y."/>
            <person name="Lai Q."/>
            <person name="Shao Z."/>
        </authorList>
    </citation>
    <scope>NUCLEOTIDE SEQUENCE [LARGE SCALE GENOMIC DNA]</scope>
    <source>
        <strain evidence="10 12">CF12-14</strain>
    </source>
</reference>
<dbReference type="GO" id="GO:0006355">
    <property type="term" value="P:regulation of DNA-templated transcription"/>
    <property type="evidence" value="ECO:0007669"/>
    <property type="project" value="InterPro"/>
</dbReference>
<dbReference type="PANTHER" id="PTHR33516">
    <property type="entry name" value="LEXA REPRESSOR"/>
    <property type="match status" value="1"/>
</dbReference>
<evidence type="ECO:0000313" key="11">
    <source>
        <dbReference type="Proteomes" id="UP000249203"/>
    </source>
</evidence>
<dbReference type="EMBL" id="PIPK01000010">
    <property type="protein sequence ID" value="RUO22779.1"/>
    <property type="molecule type" value="Genomic_DNA"/>
</dbReference>
<comment type="caution">
    <text evidence="9">The sequence shown here is derived from an EMBL/GenBank/DDBJ whole genome shotgun (WGS) entry which is preliminary data.</text>
</comment>
<keyword evidence="3 7" id="KW-0378">Hydrolase</keyword>
<keyword evidence="6" id="KW-0742">SOS response</keyword>
<dbReference type="GO" id="GO:0003677">
    <property type="term" value="F:DNA binding"/>
    <property type="evidence" value="ECO:0007669"/>
    <property type="project" value="InterPro"/>
</dbReference>
<dbReference type="GO" id="GO:0016787">
    <property type="term" value="F:hydrolase activity"/>
    <property type="evidence" value="ECO:0007669"/>
    <property type="project" value="UniProtKB-KW"/>
</dbReference>
<dbReference type="GO" id="GO:0009432">
    <property type="term" value="P:SOS response"/>
    <property type="evidence" value="ECO:0007669"/>
    <property type="project" value="UniProtKB-KW"/>
</dbReference>
<dbReference type="CDD" id="cd06529">
    <property type="entry name" value="S24_LexA-like"/>
    <property type="match status" value="1"/>
</dbReference>
<evidence type="ECO:0000313" key="9">
    <source>
        <dbReference type="EMBL" id="RAJ95327.1"/>
    </source>
</evidence>
<evidence type="ECO:0000256" key="7">
    <source>
        <dbReference type="RuleBase" id="RU003991"/>
    </source>
</evidence>
<evidence type="ECO:0000256" key="1">
    <source>
        <dbReference type="ARBA" id="ARBA00007484"/>
    </source>
</evidence>
<dbReference type="Proteomes" id="UP000287865">
    <property type="component" value="Unassembled WGS sequence"/>
</dbReference>
<keyword evidence="2" id="KW-0227">DNA damage</keyword>
<dbReference type="InterPro" id="IPR015927">
    <property type="entry name" value="Peptidase_S24_S26A/B/C"/>
</dbReference>
<dbReference type="NCBIfam" id="NF007621">
    <property type="entry name" value="PRK10276.1"/>
    <property type="match status" value="1"/>
</dbReference>
<accession>A0A327WT88</accession>
<dbReference type="Pfam" id="PF00717">
    <property type="entry name" value="Peptidase_S24"/>
    <property type="match status" value="1"/>
</dbReference>
<proteinExistence type="inferred from homology"/>
<dbReference type="InterPro" id="IPR036286">
    <property type="entry name" value="LexA/Signal_pep-like_sf"/>
</dbReference>
<keyword evidence="4 7" id="KW-0068">Autocatalytic cleavage</keyword>
<feature type="domain" description="Peptidase S24/S26A/S26B/S26C" evidence="8">
    <location>
        <begin position="20"/>
        <end position="133"/>
    </location>
</feature>